<dbReference type="Proteomes" id="UP000002895">
    <property type="component" value="Chromosome"/>
</dbReference>
<evidence type="ECO:0000313" key="3">
    <source>
        <dbReference type="Proteomes" id="UP000002895"/>
    </source>
</evidence>
<protein>
    <submittedName>
        <fullName evidence="2">Alpha/beta fold family hydrolase</fullName>
    </submittedName>
</protein>
<dbReference type="PATRIC" id="fig|768486.3.peg.2188"/>
<dbReference type="InterPro" id="IPR050266">
    <property type="entry name" value="AB_hydrolase_sf"/>
</dbReference>
<name>I6S3C0_ENTHA</name>
<accession>I6S3C0</accession>
<keyword evidence="2" id="KW-0378">Hydrolase</keyword>
<dbReference type="SUPFAM" id="SSF53474">
    <property type="entry name" value="alpha/beta-Hydrolases"/>
    <property type="match status" value="1"/>
</dbReference>
<dbReference type="PANTHER" id="PTHR43798">
    <property type="entry name" value="MONOACYLGLYCEROL LIPASE"/>
    <property type="match status" value="1"/>
</dbReference>
<organism evidence="2 3">
    <name type="scientific">Enterococcus hirae (strain ATCC 9790 / DSM 20160 / JCM 8729 / LMG 6399 / NBRC 3181 / NCIMB 6459 / NCDO 1258 / NCTC 12367 / WDCM 00089 / R)</name>
    <dbReference type="NCBI Taxonomy" id="768486"/>
    <lineage>
        <taxon>Bacteria</taxon>
        <taxon>Bacillati</taxon>
        <taxon>Bacillota</taxon>
        <taxon>Bacilli</taxon>
        <taxon>Lactobacillales</taxon>
        <taxon>Enterococcaceae</taxon>
        <taxon>Enterococcus</taxon>
    </lineage>
</organism>
<keyword evidence="3" id="KW-1185">Reference proteome</keyword>
<dbReference type="GO" id="GO:0016787">
    <property type="term" value="F:hydrolase activity"/>
    <property type="evidence" value="ECO:0007669"/>
    <property type="project" value="UniProtKB-KW"/>
</dbReference>
<dbReference type="EMBL" id="CP003504">
    <property type="protein sequence ID" value="AFM71190.1"/>
    <property type="molecule type" value="Genomic_DNA"/>
</dbReference>
<feature type="domain" description="AB hydrolase-1" evidence="1">
    <location>
        <begin position="26"/>
        <end position="122"/>
    </location>
</feature>
<dbReference type="RefSeq" id="WP_014834645.1">
    <property type="nucleotide sequence ID" value="NC_018081.1"/>
</dbReference>
<reference evidence="2 3" key="1">
    <citation type="journal article" date="2012" name="J. Bacteriol.">
        <title>Genome sequence of Enterococcus hirae (Streptococcus faecalis) ATCC 9790, a model organism for the study of ion transport, bioenergetics, and copper homeostasis.</title>
        <authorList>
            <person name="Gaechter T."/>
            <person name="Wunderlin C."/>
            <person name="Schmidheini T."/>
            <person name="Solioz M."/>
        </authorList>
    </citation>
    <scope>NUCLEOTIDE SEQUENCE [LARGE SCALE GENOMIC DNA]</scope>
    <source>
        <strain evidence="3">ATCC 9790 / DSM 20160 / JCM 8729 / LMG 6399 / NBRC 3181 / NCIMB 6459 / NCDO 1258 / NCTC 12367 / WDCM 00089 / R</strain>
    </source>
</reference>
<gene>
    <name evidence="2" type="ordered locus">EHR_11565</name>
</gene>
<dbReference type="KEGG" id="ehr:EHR_11565"/>
<evidence type="ECO:0000313" key="2">
    <source>
        <dbReference type="EMBL" id="AFM71190.1"/>
    </source>
</evidence>
<proteinExistence type="predicted"/>
<dbReference type="Gene3D" id="3.40.50.1820">
    <property type="entry name" value="alpha/beta hydrolase"/>
    <property type="match status" value="1"/>
</dbReference>
<dbReference type="InterPro" id="IPR029058">
    <property type="entry name" value="AB_hydrolase_fold"/>
</dbReference>
<sequence length="141" mass="15965">MSEGKIKINGVNYAYRWLQRTSPMRPTIICLHGFTGTSMSFSLPFQDLNVLAIDLIGHGKTDVYVHPYRYKLPLLVQDLAQLVLQLKIDAFYLLGYSMGARTALTWLIEQPKGILGIIMESGTPGISSLSERLIRQKKIFY</sequence>
<dbReference type="HOGENOM" id="CLU_1822378_0_0_9"/>
<dbReference type="PANTHER" id="PTHR43798:SF20">
    <property type="entry name" value="2-SUCCINYL-6-HYDROXY-2,4-CYCLOHEXADIENE-1-CARBOXYLATE SYNTHASE-RELATED"/>
    <property type="match status" value="1"/>
</dbReference>
<dbReference type="InterPro" id="IPR000073">
    <property type="entry name" value="AB_hydrolase_1"/>
</dbReference>
<evidence type="ECO:0000259" key="1">
    <source>
        <dbReference type="Pfam" id="PF00561"/>
    </source>
</evidence>
<dbReference type="Pfam" id="PF00561">
    <property type="entry name" value="Abhydrolase_1"/>
    <property type="match status" value="1"/>
</dbReference>
<dbReference type="GO" id="GO:0016020">
    <property type="term" value="C:membrane"/>
    <property type="evidence" value="ECO:0007669"/>
    <property type="project" value="TreeGrafter"/>
</dbReference>
<dbReference type="AlphaFoldDB" id="I6S3C0"/>
<dbReference type="eggNOG" id="COG2267">
    <property type="taxonomic scope" value="Bacteria"/>
</dbReference>